<dbReference type="PANTHER" id="PTHR44688">
    <property type="entry name" value="DNA-BINDING TRANSCRIPTIONAL ACTIVATOR DEVR_DOSR"/>
    <property type="match status" value="1"/>
</dbReference>
<dbReference type="Proteomes" id="UP000030152">
    <property type="component" value="Unassembled WGS sequence"/>
</dbReference>
<comment type="caution">
    <text evidence="5">The sequence shown here is derived from an EMBL/GenBank/DDBJ whole genome shotgun (WGS) entry which is preliminary data.</text>
</comment>
<dbReference type="AlphaFoldDB" id="A0A0A2MAR8"/>
<dbReference type="eggNOG" id="COG2197">
    <property type="taxonomic scope" value="Bacteria"/>
</dbReference>
<proteinExistence type="predicted"/>
<dbReference type="SUPFAM" id="SSF46894">
    <property type="entry name" value="C-terminal effector domain of the bipartite response regulators"/>
    <property type="match status" value="1"/>
</dbReference>
<keyword evidence="2" id="KW-0238">DNA-binding</keyword>
<dbReference type="PANTHER" id="PTHR44688:SF16">
    <property type="entry name" value="DNA-BINDING TRANSCRIPTIONAL ACTIVATOR DEVR_DOSR"/>
    <property type="match status" value="1"/>
</dbReference>
<dbReference type="STRING" id="1121895.GCA_000378485_00440"/>
<sequence length="170" mass="19825">MHPDDLPFFLNFEVAVGDFFINFSGEQLFKYKVQYDFRIKKANGQYIRILHQFIIIQHDPENVKTFAIDTDITNLKTDVTPQLSFIGLEDEPSYINVDVNNIFTPTKHIFTKREREILRALANGMNSAEISDSLNISRFTVDVHRKNMLKKTEAKSTYEIIQKAYNNGWV</sequence>
<dbReference type="SMART" id="SM00421">
    <property type="entry name" value="HTH_LUXR"/>
    <property type="match status" value="1"/>
</dbReference>
<evidence type="ECO:0000256" key="1">
    <source>
        <dbReference type="ARBA" id="ARBA00023015"/>
    </source>
</evidence>
<accession>A0A0A2MAR8</accession>
<dbReference type="InterPro" id="IPR000792">
    <property type="entry name" value="Tscrpt_reg_LuxR_C"/>
</dbReference>
<dbReference type="GO" id="GO:0003677">
    <property type="term" value="F:DNA binding"/>
    <property type="evidence" value="ECO:0007669"/>
    <property type="project" value="UniProtKB-KW"/>
</dbReference>
<keyword evidence="6" id="KW-1185">Reference proteome</keyword>
<name>A0A0A2MAR8_9FLAO</name>
<reference evidence="5 6" key="1">
    <citation type="submission" date="2013-09" db="EMBL/GenBank/DDBJ databases">
        <authorList>
            <person name="Zeng Z."/>
            <person name="Chen C."/>
        </authorList>
    </citation>
    <scope>NUCLEOTIDE SEQUENCE [LARGE SCALE GENOMIC DNA]</scope>
    <source>
        <strain evidence="5 6">WB 3.3-2</strain>
    </source>
</reference>
<dbReference type="InterPro" id="IPR036388">
    <property type="entry name" value="WH-like_DNA-bd_sf"/>
</dbReference>
<dbReference type="CDD" id="cd06170">
    <property type="entry name" value="LuxR_C_like"/>
    <property type="match status" value="1"/>
</dbReference>
<dbReference type="PRINTS" id="PR00038">
    <property type="entry name" value="HTHLUXR"/>
</dbReference>
<evidence type="ECO:0000313" key="6">
    <source>
        <dbReference type="Proteomes" id="UP000030152"/>
    </source>
</evidence>
<dbReference type="InterPro" id="IPR016032">
    <property type="entry name" value="Sig_transdc_resp-reg_C-effctor"/>
</dbReference>
<dbReference type="EMBL" id="JRLX01000001">
    <property type="protein sequence ID" value="KGO88548.1"/>
    <property type="molecule type" value="Genomic_DNA"/>
</dbReference>
<dbReference type="Pfam" id="PF00196">
    <property type="entry name" value="GerE"/>
    <property type="match status" value="1"/>
</dbReference>
<evidence type="ECO:0000313" key="5">
    <source>
        <dbReference type="EMBL" id="KGO88548.1"/>
    </source>
</evidence>
<evidence type="ECO:0000259" key="4">
    <source>
        <dbReference type="PROSITE" id="PS50043"/>
    </source>
</evidence>
<dbReference type="Gene3D" id="1.10.10.10">
    <property type="entry name" value="Winged helix-like DNA-binding domain superfamily/Winged helix DNA-binding domain"/>
    <property type="match status" value="1"/>
</dbReference>
<keyword evidence="3" id="KW-0804">Transcription</keyword>
<protein>
    <recommendedName>
        <fullName evidence="4">HTH luxR-type domain-containing protein</fullName>
    </recommendedName>
</protein>
<dbReference type="PROSITE" id="PS50043">
    <property type="entry name" value="HTH_LUXR_2"/>
    <property type="match status" value="1"/>
</dbReference>
<dbReference type="GO" id="GO:0006355">
    <property type="term" value="P:regulation of DNA-templated transcription"/>
    <property type="evidence" value="ECO:0007669"/>
    <property type="project" value="InterPro"/>
</dbReference>
<organism evidence="5 6">
    <name type="scientific">Flavobacterium rivuli WB 3.3-2 = DSM 21788</name>
    <dbReference type="NCBI Taxonomy" id="1121895"/>
    <lineage>
        <taxon>Bacteria</taxon>
        <taxon>Pseudomonadati</taxon>
        <taxon>Bacteroidota</taxon>
        <taxon>Flavobacteriia</taxon>
        <taxon>Flavobacteriales</taxon>
        <taxon>Flavobacteriaceae</taxon>
        <taxon>Flavobacterium</taxon>
    </lineage>
</organism>
<dbReference type="PROSITE" id="PS00622">
    <property type="entry name" value="HTH_LUXR_1"/>
    <property type="match status" value="1"/>
</dbReference>
<dbReference type="Gene3D" id="3.30.450.20">
    <property type="entry name" value="PAS domain"/>
    <property type="match status" value="1"/>
</dbReference>
<evidence type="ECO:0000256" key="3">
    <source>
        <dbReference type="ARBA" id="ARBA00023163"/>
    </source>
</evidence>
<gene>
    <name evidence="5" type="ORF">Q765_01170</name>
</gene>
<feature type="domain" description="HTH luxR-type" evidence="4">
    <location>
        <begin position="106"/>
        <end position="168"/>
    </location>
</feature>
<keyword evidence="1" id="KW-0805">Transcription regulation</keyword>
<evidence type="ECO:0000256" key="2">
    <source>
        <dbReference type="ARBA" id="ARBA00023125"/>
    </source>
</evidence>